<evidence type="ECO:0000256" key="3">
    <source>
        <dbReference type="ARBA" id="ARBA00022452"/>
    </source>
</evidence>
<dbReference type="InterPro" id="IPR012910">
    <property type="entry name" value="Plug_dom"/>
</dbReference>
<dbReference type="AlphaFoldDB" id="A0A0F6YG07"/>
<evidence type="ECO:0000313" key="16">
    <source>
        <dbReference type="EMBL" id="AKF03295.1"/>
    </source>
</evidence>
<dbReference type="SUPFAM" id="SSF48452">
    <property type="entry name" value="TPR-like"/>
    <property type="match status" value="1"/>
</dbReference>
<dbReference type="OrthoDB" id="9800913at2"/>
<organism evidence="16 17">
    <name type="scientific">Sandaracinus amylolyticus</name>
    <dbReference type="NCBI Taxonomy" id="927083"/>
    <lineage>
        <taxon>Bacteria</taxon>
        <taxon>Pseudomonadati</taxon>
        <taxon>Myxococcota</taxon>
        <taxon>Polyangia</taxon>
        <taxon>Polyangiales</taxon>
        <taxon>Sandaracinaceae</taxon>
        <taxon>Sandaracinus</taxon>
    </lineage>
</organism>
<name>A0A0F6YG07_9BACT</name>
<reference evidence="16 17" key="1">
    <citation type="submission" date="2015-03" db="EMBL/GenBank/DDBJ databases">
        <title>Genome assembly of Sandaracinus amylolyticus DSM 53668.</title>
        <authorList>
            <person name="Sharma G."/>
            <person name="Subramanian S."/>
        </authorList>
    </citation>
    <scope>NUCLEOTIDE SEQUENCE [LARGE SCALE GENOMIC DNA]</scope>
    <source>
        <strain evidence="16 17">DSM 53668</strain>
    </source>
</reference>
<dbReference type="Pfam" id="PF14559">
    <property type="entry name" value="TPR_19"/>
    <property type="match status" value="1"/>
</dbReference>
<feature type="domain" description="TonB-dependent receptor-like beta-barrel" evidence="14">
    <location>
        <begin position="450"/>
        <end position="888"/>
    </location>
</feature>
<keyword evidence="3 11" id="KW-1134">Transmembrane beta strand</keyword>
<evidence type="ECO:0000256" key="13">
    <source>
        <dbReference type="SAM" id="MobiDB-lite"/>
    </source>
</evidence>
<dbReference type="InterPro" id="IPR037066">
    <property type="entry name" value="Plug_dom_sf"/>
</dbReference>
<keyword evidence="10" id="KW-0802">TPR repeat</keyword>
<dbReference type="InterPro" id="IPR036942">
    <property type="entry name" value="Beta-barrel_TonB_sf"/>
</dbReference>
<dbReference type="GO" id="GO:0009279">
    <property type="term" value="C:cell outer membrane"/>
    <property type="evidence" value="ECO:0007669"/>
    <property type="project" value="UniProtKB-SubCell"/>
</dbReference>
<evidence type="ECO:0000256" key="10">
    <source>
        <dbReference type="PROSITE-ProRule" id="PRU00339"/>
    </source>
</evidence>
<keyword evidence="2 11" id="KW-0813">Transport</keyword>
<dbReference type="Gene3D" id="2.40.170.20">
    <property type="entry name" value="TonB-dependent receptor, beta-barrel domain"/>
    <property type="match status" value="1"/>
</dbReference>
<gene>
    <name evidence="16" type="ORF">DB32_000444</name>
</gene>
<dbReference type="Proteomes" id="UP000034883">
    <property type="component" value="Chromosome"/>
</dbReference>
<keyword evidence="8 16" id="KW-0675">Receptor</keyword>
<dbReference type="KEGG" id="samy:DB32_000444"/>
<dbReference type="SUPFAM" id="SSF56935">
    <property type="entry name" value="Porins"/>
    <property type="match status" value="1"/>
</dbReference>
<evidence type="ECO:0000259" key="14">
    <source>
        <dbReference type="Pfam" id="PF00593"/>
    </source>
</evidence>
<evidence type="ECO:0000256" key="11">
    <source>
        <dbReference type="PROSITE-ProRule" id="PRU01360"/>
    </source>
</evidence>
<keyword evidence="17" id="KW-1185">Reference proteome</keyword>
<feature type="region of interest" description="Disordered" evidence="13">
    <location>
        <begin position="199"/>
        <end position="279"/>
    </location>
</feature>
<feature type="region of interest" description="Disordered" evidence="13">
    <location>
        <begin position="128"/>
        <end position="152"/>
    </location>
</feature>
<comment type="similarity">
    <text evidence="11 12">Belongs to the TonB-dependent receptor family.</text>
</comment>
<feature type="domain" description="TonB-dependent receptor plug" evidence="15">
    <location>
        <begin position="273"/>
        <end position="381"/>
    </location>
</feature>
<proteinExistence type="inferred from homology"/>
<keyword evidence="6 12" id="KW-0798">TonB box</keyword>
<comment type="subcellular location">
    <subcellularLocation>
        <location evidence="1 11">Cell outer membrane</location>
        <topology evidence="1 11">Multi-pass membrane protein</topology>
    </subcellularLocation>
</comment>
<dbReference type="EMBL" id="CP011125">
    <property type="protein sequence ID" value="AKF03295.1"/>
    <property type="molecule type" value="Genomic_DNA"/>
</dbReference>
<evidence type="ECO:0000256" key="5">
    <source>
        <dbReference type="ARBA" id="ARBA00022729"/>
    </source>
</evidence>
<keyword evidence="5" id="KW-0732">Signal</keyword>
<dbReference type="GO" id="GO:0044718">
    <property type="term" value="P:siderophore transmembrane transport"/>
    <property type="evidence" value="ECO:0007669"/>
    <property type="project" value="TreeGrafter"/>
</dbReference>
<dbReference type="PANTHER" id="PTHR30069:SF29">
    <property type="entry name" value="HEMOGLOBIN AND HEMOGLOBIN-HAPTOGLOBIN-BINDING PROTEIN 1-RELATED"/>
    <property type="match status" value="1"/>
</dbReference>
<feature type="repeat" description="TPR" evidence="10">
    <location>
        <begin position="76"/>
        <end position="109"/>
    </location>
</feature>
<dbReference type="InterPro" id="IPR039426">
    <property type="entry name" value="TonB-dep_rcpt-like"/>
</dbReference>
<dbReference type="Gene3D" id="1.25.40.10">
    <property type="entry name" value="Tetratricopeptide repeat domain"/>
    <property type="match status" value="1"/>
</dbReference>
<dbReference type="InterPro" id="IPR019734">
    <property type="entry name" value="TPR_rpt"/>
</dbReference>
<dbReference type="PROSITE" id="PS50005">
    <property type="entry name" value="TPR"/>
    <property type="match status" value="1"/>
</dbReference>
<evidence type="ECO:0000256" key="2">
    <source>
        <dbReference type="ARBA" id="ARBA00022448"/>
    </source>
</evidence>
<evidence type="ECO:0000256" key="12">
    <source>
        <dbReference type="RuleBase" id="RU003357"/>
    </source>
</evidence>
<dbReference type="InterPro" id="IPR000531">
    <property type="entry name" value="Beta-barrel_TonB"/>
</dbReference>
<feature type="compositionally biased region" description="Polar residues" evidence="13">
    <location>
        <begin position="128"/>
        <end position="145"/>
    </location>
</feature>
<keyword evidence="9 11" id="KW-0998">Cell outer membrane</keyword>
<dbReference type="PANTHER" id="PTHR30069">
    <property type="entry name" value="TONB-DEPENDENT OUTER MEMBRANE RECEPTOR"/>
    <property type="match status" value="1"/>
</dbReference>
<dbReference type="PROSITE" id="PS50293">
    <property type="entry name" value="TPR_REGION"/>
    <property type="match status" value="1"/>
</dbReference>
<accession>A0A0F6YG07</accession>
<evidence type="ECO:0000259" key="15">
    <source>
        <dbReference type="Pfam" id="PF07715"/>
    </source>
</evidence>
<feature type="compositionally biased region" description="Low complexity" evidence="13">
    <location>
        <begin position="224"/>
        <end position="233"/>
    </location>
</feature>
<sequence length="914" mass="100839">MVPIPADHKRRRVGALLLTGLLAGMALAALDPSIAYADVRTEARTMFRRGMAMIAEGNIDEGVAQLQEAYDILPHPNVIYNIARAYAEAGRYAEAVEYFERYLESDPADRDEVVSFLTALRQRIDSQQQRAVAAAQPSQPTTAEPQPQVEAPLASAEEIQALEDSATQIAALAEATQSDALRQRAERLRLLAETLRSRRDAADVDGTNEVPGTSPGEEPGESGGSSTTQGSGQLAEGETQPDGEDSLQLGAQRQGDTYEESVVSSSRAAQSPLDAPNSTTTITAQDIRLSGLQSPALVLRRAAGVSIQQSNPGDPQISIRGLNQRLSNRTIVLIDGRSVYLDFLGATIFGMLPLNMEDIERIEVIRGPASALYGADAVTGIINIITRPIGEGRSYVSANLGTGGQLMVRSGVYARADRFRFRVAGGYQREDQFAREVSDQRVDILPSGRDPNLGYERLSFQGDVSYRFDGGYTARAGSGISTGEFTFQGVSRLRQLRPQNVTFAQTYASFETPWGLSSRVFWNRFNTDVNNIGLIPGGLDLIQDQSVRRSDVIDAELVFSQTFDLLGIENQFIGGLAYRFKEVDWEWLRDQVQTQHHGALFLQDTLRFSDVLQVVLSIRGDLHPLAGPQVSPRGSIVVHPTPGQSIRLTGGAAFRSPTFAESYLQVPNNTPLRGVMAFGVGNERLNPERLISVELGYMNQMTEYFALELNGYYNVVLDQILLTRNQQFRLADFQGGNPLARYFPEHQAYPLSALEWANEPEQFQQIGGEIGIRVFPVQGLDIYANYAIHETSPFVGYDGAAGPLHDDQRTSAHMVNAGIQYRSPFGLDLSVDFSWQSDQYWVEQELDPERGGVAFRRFHLPAYATLNARVGWRFFDDQLELAFVGTNLIDDGHREHPFGQPIDRRFLGSVTVRF</sequence>
<evidence type="ECO:0000256" key="8">
    <source>
        <dbReference type="ARBA" id="ARBA00023170"/>
    </source>
</evidence>
<dbReference type="PROSITE" id="PS52016">
    <property type="entry name" value="TONB_DEPENDENT_REC_3"/>
    <property type="match status" value="1"/>
</dbReference>
<evidence type="ECO:0000256" key="7">
    <source>
        <dbReference type="ARBA" id="ARBA00023136"/>
    </source>
</evidence>
<dbReference type="SMART" id="SM00028">
    <property type="entry name" value="TPR"/>
    <property type="match status" value="1"/>
</dbReference>
<dbReference type="STRING" id="927083.DB32_000444"/>
<evidence type="ECO:0000256" key="4">
    <source>
        <dbReference type="ARBA" id="ARBA00022692"/>
    </source>
</evidence>
<dbReference type="Pfam" id="PF07715">
    <property type="entry name" value="Plug"/>
    <property type="match status" value="1"/>
</dbReference>
<keyword evidence="4 11" id="KW-0812">Transmembrane</keyword>
<dbReference type="Pfam" id="PF00593">
    <property type="entry name" value="TonB_dep_Rec_b-barrel"/>
    <property type="match status" value="1"/>
</dbReference>
<dbReference type="GO" id="GO:0015344">
    <property type="term" value="F:siderophore uptake transmembrane transporter activity"/>
    <property type="evidence" value="ECO:0007669"/>
    <property type="project" value="TreeGrafter"/>
</dbReference>
<evidence type="ECO:0000256" key="6">
    <source>
        <dbReference type="ARBA" id="ARBA00023077"/>
    </source>
</evidence>
<protein>
    <submittedName>
        <fullName evidence="16">Outer membrane vitamin B12 receptor BtuB</fullName>
    </submittedName>
</protein>
<evidence type="ECO:0000313" key="17">
    <source>
        <dbReference type="Proteomes" id="UP000034883"/>
    </source>
</evidence>
<evidence type="ECO:0000256" key="9">
    <source>
        <dbReference type="ARBA" id="ARBA00023237"/>
    </source>
</evidence>
<keyword evidence="7 11" id="KW-0472">Membrane</keyword>
<dbReference type="CDD" id="cd01347">
    <property type="entry name" value="ligand_gated_channel"/>
    <property type="match status" value="1"/>
</dbReference>
<dbReference type="InterPro" id="IPR011990">
    <property type="entry name" value="TPR-like_helical_dom_sf"/>
</dbReference>
<dbReference type="RefSeq" id="WP_053230748.1">
    <property type="nucleotide sequence ID" value="NZ_CP011125.1"/>
</dbReference>
<dbReference type="Gene3D" id="2.170.130.10">
    <property type="entry name" value="TonB-dependent receptor, plug domain"/>
    <property type="match status" value="1"/>
</dbReference>
<evidence type="ECO:0000256" key="1">
    <source>
        <dbReference type="ARBA" id="ARBA00004571"/>
    </source>
</evidence>